<dbReference type="eggNOG" id="ENOG502TJDD">
    <property type="taxonomic scope" value="Eukaryota"/>
</dbReference>
<dbReference type="PANTHER" id="PTHR22941">
    <property type="entry name" value="SERPENTINE RECEPTOR"/>
    <property type="match status" value="1"/>
</dbReference>
<feature type="transmembrane region" description="Helical" evidence="1">
    <location>
        <begin position="295"/>
        <end position="318"/>
    </location>
</feature>
<organism evidence="3">
    <name type="scientific">Caenorhabditis brenneri</name>
    <name type="common">Nematode worm</name>
    <dbReference type="NCBI Taxonomy" id="135651"/>
    <lineage>
        <taxon>Eukaryota</taxon>
        <taxon>Metazoa</taxon>
        <taxon>Ecdysozoa</taxon>
        <taxon>Nematoda</taxon>
        <taxon>Chromadorea</taxon>
        <taxon>Rhabditida</taxon>
        <taxon>Rhabditina</taxon>
        <taxon>Rhabditomorpha</taxon>
        <taxon>Rhabditoidea</taxon>
        <taxon>Rhabditidae</taxon>
        <taxon>Peloderinae</taxon>
        <taxon>Caenorhabditis</taxon>
    </lineage>
</organism>
<dbReference type="InParanoid" id="G0NF56"/>
<accession>G0NF56</accession>
<feature type="transmembrane region" description="Helical" evidence="1">
    <location>
        <begin position="151"/>
        <end position="169"/>
    </location>
</feature>
<protein>
    <recommendedName>
        <fullName evidence="4">Serpentine Receptor, class H</fullName>
    </recommendedName>
</protein>
<evidence type="ECO:0008006" key="4">
    <source>
        <dbReference type="Google" id="ProtNLM"/>
    </source>
</evidence>
<feature type="transmembrane region" description="Helical" evidence="1">
    <location>
        <begin position="110"/>
        <end position="130"/>
    </location>
</feature>
<feature type="transmembrane region" description="Helical" evidence="1">
    <location>
        <begin position="35"/>
        <end position="52"/>
    </location>
</feature>
<evidence type="ECO:0000313" key="3">
    <source>
        <dbReference type="Proteomes" id="UP000008068"/>
    </source>
</evidence>
<feature type="transmembrane region" description="Helical" evidence="1">
    <location>
        <begin position="257"/>
        <end position="283"/>
    </location>
</feature>
<gene>
    <name evidence="2" type="ORF">CAEBREN_24199</name>
</gene>
<keyword evidence="3" id="KW-1185">Reference proteome</keyword>
<keyword evidence="1" id="KW-0812">Transmembrane</keyword>
<sequence length="361" mass="40748">MTESLEEYYSQKYSSCNLEYSFSASWQGLAYPSHVIKSIAIPIKALTVYIIIKRTPNHMKSLSIPLLVCHICCTILNLLFCTLATPYIFLRSLSGFGVGLFSWMGVPFKIQMIFGFFMLVVCTCSFIYLFENRSSTLQGNRFRITRIPSKVAYHGIVLALNCPIFYIFFKSPENQETAKLKVLEFDPCPTEEFFLSDVFVISTDKDLITLYVWGIGPFFLFNSVGHLIYHSFLTIYYLYIVPSKLISVQTQKMQRQFFIGIVFQTGIPLVFVGVPAGMAVVIYLTNCSCQGLVNSAILCLELHGLASSVTILLAYNVYRKSISDIFRIFSSSRNTGSLRISPVRLAKQTNSSNNNPAEVGR</sequence>
<reference evidence="3" key="1">
    <citation type="submission" date="2011-07" db="EMBL/GenBank/DDBJ databases">
        <authorList>
            <consortium name="Caenorhabditis brenneri Sequencing and Analysis Consortium"/>
            <person name="Wilson R.K."/>
        </authorList>
    </citation>
    <scope>NUCLEOTIDE SEQUENCE [LARGE SCALE GENOMIC DNA]</scope>
    <source>
        <strain evidence="3">PB2801</strain>
    </source>
</reference>
<dbReference type="Pfam" id="PF10318">
    <property type="entry name" value="7TM_GPCR_Srh"/>
    <property type="match status" value="1"/>
</dbReference>
<dbReference type="Proteomes" id="UP000008068">
    <property type="component" value="Unassembled WGS sequence"/>
</dbReference>
<name>G0NF56_CAEBE</name>
<keyword evidence="1" id="KW-1133">Transmembrane helix</keyword>
<proteinExistence type="predicted"/>
<dbReference type="InterPro" id="IPR019422">
    <property type="entry name" value="7TM_GPCR_serpentine_rcpt_Srh"/>
</dbReference>
<dbReference type="OrthoDB" id="5861316at2759"/>
<evidence type="ECO:0000256" key="1">
    <source>
        <dbReference type="SAM" id="Phobius"/>
    </source>
</evidence>
<dbReference type="AlphaFoldDB" id="G0NF56"/>
<keyword evidence="1" id="KW-0472">Membrane</keyword>
<feature type="transmembrane region" description="Helical" evidence="1">
    <location>
        <begin position="64"/>
        <end position="90"/>
    </location>
</feature>
<dbReference type="OMA" id="CHICCTI"/>
<dbReference type="InterPro" id="IPR053220">
    <property type="entry name" value="Nematode_rcpt-like_serp_H"/>
</dbReference>
<dbReference type="PANTHER" id="PTHR22941:SF51">
    <property type="entry name" value="SERPENTINE RECEPTOR, CLASS H-RELATED"/>
    <property type="match status" value="1"/>
</dbReference>
<dbReference type="HOGENOM" id="CLU_042960_0_0_1"/>
<feature type="transmembrane region" description="Helical" evidence="1">
    <location>
        <begin position="210"/>
        <end position="236"/>
    </location>
</feature>
<dbReference type="EMBL" id="GL379874">
    <property type="protein sequence ID" value="EGT58997.1"/>
    <property type="molecule type" value="Genomic_DNA"/>
</dbReference>
<evidence type="ECO:0000313" key="2">
    <source>
        <dbReference type="EMBL" id="EGT58997.1"/>
    </source>
</evidence>